<organism evidence="6 7">
    <name type="scientific">Petrolisthes manimaculis</name>
    <dbReference type="NCBI Taxonomy" id="1843537"/>
    <lineage>
        <taxon>Eukaryota</taxon>
        <taxon>Metazoa</taxon>
        <taxon>Ecdysozoa</taxon>
        <taxon>Arthropoda</taxon>
        <taxon>Crustacea</taxon>
        <taxon>Multicrustacea</taxon>
        <taxon>Malacostraca</taxon>
        <taxon>Eumalacostraca</taxon>
        <taxon>Eucarida</taxon>
        <taxon>Decapoda</taxon>
        <taxon>Pleocyemata</taxon>
        <taxon>Anomura</taxon>
        <taxon>Galatheoidea</taxon>
        <taxon>Porcellanidae</taxon>
        <taxon>Petrolisthes</taxon>
    </lineage>
</organism>
<dbReference type="Pfam" id="PF00079">
    <property type="entry name" value="Serpin"/>
    <property type="match status" value="1"/>
</dbReference>
<accession>A0AAE1PEG4</accession>
<dbReference type="PROSITE" id="PS00284">
    <property type="entry name" value="SERPIN"/>
    <property type="match status" value="1"/>
</dbReference>
<proteinExistence type="inferred from homology"/>
<dbReference type="Gene3D" id="2.30.39.10">
    <property type="entry name" value="Alpha-1-antitrypsin, domain 1"/>
    <property type="match status" value="1"/>
</dbReference>
<keyword evidence="7" id="KW-1185">Reference proteome</keyword>
<evidence type="ECO:0000259" key="5">
    <source>
        <dbReference type="SMART" id="SM00093"/>
    </source>
</evidence>
<dbReference type="InterPro" id="IPR000215">
    <property type="entry name" value="Serpin_fam"/>
</dbReference>
<gene>
    <name evidence="6" type="ORF">Pmani_021084</name>
</gene>
<dbReference type="AlphaFoldDB" id="A0AAE1PEG4"/>
<dbReference type="InterPro" id="IPR023796">
    <property type="entry name" value="Serpin_dom"/>
</dbReference>
<evidence type="ECO:0000256" key="3">
    <source>
        <dbReference type="RuleBase" id="RU000411"/>
    </source>
</evidence>
<dbReference type="Proteomes" id="UP001292094">
    <property type="component" value="Unassembled WGS sequence"/>
</dbReference>
<dbReference type="PANTHER" id="PTHR11461">
    <property type="entry name" value="SERINE PROTEASE INHIBITOR, SERPIN"/>
    <property type="match status" value="1"/>
</dbReference>
<keyword evidence="4" id="KW-0732">Signal</keyword>
<protein>
    <recommendedName>
        <fullName evidence="5">Serpin domain-containing protein</fullName>
    </recommendedName>
</protein>
<name>A0AAE1PEG4_9EUCA</name>
<comment type="similarity">
    <text evidence="3">Belongs to the serpin family.</text>
</comment>
<evidence type="ECO:0000313" key="6">
    <source>
        <dbReference type="EMBL" id="KAK4307125.1"/>
    </source>
</evidence>
<dbReference type="SUPFAM" id="SSF56574">
    <property type="entry name" value="Serpins"/>
    <property type="match status" value="1"/>
</dbReference>
<dbReference type="InterPro" id="IPR042185">
    <property type="entry name" value="Serpin_sf_2"/>
</dbReference>
<dbReference type="Gene3D" id="3.30.497.10">
    <property type="entry name" value="Antithrombin, subunit I, domain 2"/>
    <property type="match status" value="1"/>
</dbReference>
<dbReference type="SMART" id="SM00093">
    <property type="entry name" value="SERPIN"/>
    <property type="match status" value="1"/>
</dbReference>
<evidence type="ECO:0000313" key="7">
    <source>
        <dbReference type="Proteomes" id="UP001292094"/>
    </source>
</evidence>
<comment type="caution">
    <text evidence="6">The sequence shown here is derived from an EMBL/GenBank/DDBJ whole genome shotgun (WGS) entry which is preliminary data.</text>
</comment>
<feature type="chain" id="PRO_5042077817" description="Serpin domain-containing protein" evidence="4">
    <location>
        <begin position="21"/>
        <end position="412"/>
    </location>
</feature>
<dbReference type="InterPro" id="IPR036186">
    <property type="entry name" value="Serpin_sf"/>
</dbReference>
<dbReference type="GO" id="GO:0004867">
    <property type="term" value="F:serine-type endopeptidase inhibitor activity"/>
    <property type="evidence" value="ECO:0007669"/>
    <property type="project" value="UniProtKB-KW"/>
</dbReference>
<sequence length="412" mass="46676">MRVLALFLFALVSIIHQATPQCLTADDNRSGINPDLTGLSNLGFNLYRQLNPTGNFFFSPYSIWTALGMTYIGTGGNTQTQLETALGVTDKLNTYRLINSLRTISSEREENGVNFTFRAVDRIYVKENLPLIPCMRIYLQDLLQTLDFSNSVQSAAVINNFISEVTNNRINNVLTSDDLAGAEMVLVNAVFFKGTWLTQFKTKDTHNRHFQTLSPVSSSVQVPMMFTLRHMNYGKSTELGARLVELPYSGNIISMYLLLPKHEGVDGWSQLVQNLNADRLSRAINNLQERNVHLLLPKFKMEKTIQDELKESLMRMGVTDMFSTQKANLTGFTVPPQNLSVSTIIHKFFVEVNEEGTEAAAATVVITRVPRRLHRRPPPPIEFHCNRPFMFLLRDKVTKNLLFMGSYQDPRT</sequence>
<evidence type="ECO:0000256" key="4">
    <source>
        <dbReference type="SAM" id="SignalP"/>
    </source>
</evidence>
<dbReference type="InterPro" id="IPR023795">
    <property type="entry name" value="Serpin_CS"/>
</dbReference>
<reference evidence="6" key="1">
    <citation type="submission" date="2023-11" db="EMBL/GenBank/DDBJ databases">
        <title>Genome assemblies of two species of porcelain crab, Petrolisthes cinctipes and Petrolisthes manimaculis (Anomura: Porcellanidae).</title>
        <authorList>
            <person name="Angst P."/>
        </authorList>
    </citation>
    <scope>NUCLEOTIDE SEQUENCE</scope>
    <source>
        <strain evidence="6">PB745_02</strain>
        <tissue evidence="6">Gill</tissue>
    </source>
</reference>
<dbReference type="InterPro" id="IPR042178">
    <property type="entry name" value="Serpin_sf_1"/>
</dbReference>
<keyword evidence="1" id="KW-0646">Protease inhibitor</keyword>
<evidence type="ECO:0000256" key="2">
    <source>
        <dbReference type="ARBA" id="ARBA00022900"/>
    </source>
</evidence>
<dbReference type="PANTHER" id="PTHR11461:SF278">
    <property type="entry name" value="SERINE PROTEASE INHIBITOR 88EA"/>
    <property type="match status" value="1"/>
</dbReference>
<evidence type="ECO:0000256" key="1">
    <source>
        <dbReference type="ARBA" id="ARBA00022690"/>
    </source>
</evidence>
<keyword evidence="2" id="KW-0722">Serine protease inhibitor</keyword>
<feature type="signal peptide" evidence="4">
    <location>
        <begin position="1"/>
        <end position="20"/>
    </location>
</feature>
<dbReference type="GO" id="GO:0005615">
    <property type="term" value="C:extracellular space"/>
    <property type="evidence" value="ECO:0007669"/>
    <property type="project" value="InterPro"/>
</dbReference>
<dbReference type="EMBL" id="JAWZYT010002033">
    <property type="protein sequence ID" value="KAK4307125.1"/>
    <property type="molecule type" value="Genomic_DNA"/>
</dbReference>
<feature type="domain" description="Serpin" evidence="5">
    <location>
        <begin position="44"/>
        <end position="410"/>
    </location>
</feature>